<evidence type="ECO:0000256" key="4">
    <source>
        <dbReference type="ARBA" id="ARBA00022989"/>
    </source>
</evidence>
<dbReference type="RefSeq" id="WP_345504332.1">
    <property type="nucleotide sequence ID" value="NZ_BAABLO010000011.1"/>
</dbReference>
<comment type="caution">
    <text evidence="7">The sequence shown here is derived from an EMBL/GenBank/DDBJ whole genome shotgun (WGS) entry which is preliminary data.</text>
</comment>
<feature type="transmembrane region" description="Helical" evidence="6">
    <location>
        <begin position="71"/>
        <end position="91"/>
    </location>
</feature>
<keyword evidence="8" id="KW-1185">Reference proteome</keyword>
<feature type="transmembrane region" description="Helical" evidence="6">
    <location>
        <begin position="166"/>
        <end position="186"/>
    </location>
</feature>
<feature type="transmembrane region" description="Helical" evidence="6">
    <location>
        <begin position="139"/>
        <end position="160"/>
    </location>
</feature>
<feature type="transmembrane region" description="Helical" evidence="6">
    <location>
        <begin position="333"/>
        <end position="358"/>
    </location>
</feature>
<dbReference type="EMBL" id="BAABLO010000011">
    <property type="protein sequence ID" value="GAA4728148.1"/>
    <property type="molecule type" value="Genomic_DNA"/>
</dbReference>
<dbReference type="Gene3D" id="1.20.1250.20">
    <property type="entry name" value="MFS general substrate transporter like domains"/>
    <property type="match status" value="1"/>
</dbReference>
<comment type="subcellular location">
    <subcellularLocation>
        <location evidence="1">Cell membrane</location>
        <topology evidence="1">Multi-pass membrane protein</topology>
    </subcellularLocation>
</comment>
<accession>A0ABP8YK10</accession>
<gene>
    <name evidence="7" type="ORF">GCM10025782_28620</name>
</gene>
<feature type="transmembrane region" description="Helical" evidence="6">
    <location>
        <begin position="43"/>
        <end position="64"/>
    </location>
</feature>
<proteinExistence type="predicted"/>
<feature type="transmembrane region" description="Helical" evidence="6">
    <location>
        <begin position="215"/>
        <end position="234"/>
    </location>
</feature>
<reference evidence="8" key="1">
    <citation type="journal article" date="2019" name="Int. J. Syst. Evol. Microbiol.">
        <title>The Global Catalogue of Microorganisms (GCM) 10K type strain sequencing project: providing services to taxonomists for standard genome sequencing and annotation.</title>
        <authorList>
            <consortium name="The Broad Institute Genomics Platform"/>
            <consortium name="The Broad Institute Genome Sequencing Center for Infectious Disease"/>
            <person name="Wu L."/>
            <person name="Ma J."/>
        </authorList>
    </citation>
    <scope>NUCLEOTIDE SEQUENCE [LARGE SCALE GENOMIC DNA]</scope>
    <source>
        <strain evidence="8">JCM 18961</strain>
    </source>
</reference>
<evidence type="ECO:0000256" key="5">
    <source>
        <dbReference type="ARBA" id="ARBA00023136"/>
    </source>
</evidence>
<dbReference type="PANTHER" id="PTHR23513:SF11">
    <property type="entry name" value="STAPHYLOFERRIN A TRANSPORTER"/>
    <property type="match status" value="1"/>
</dbReference>
<evidence type="ECO:0000313" key="8">
    <source>
        <dbReference type="Proteomes" id="UP001500556"/>
    </source>
</evidence>
<organism evidence="7 8">
    <name type="scientific">Pedococcus ginsenosidimutans</name>
    <dbReference type="NCBI Taxonomy" id="490570"/>
    <lineage>
        <taxon>Bacteria</taxon>
        <taxon>Bacillati</taxon>
        <taxon>Actinomycetota</taxon>
        <taxon>Actinomycetes</taxon>
        <taxon>Micrococcales</taxon>
        <taxon>Intrasporangiaceae</taxon>
        <taxon>Pedococcus</taxon>
    </lineage>
</organism>
<feature type="transmembrane region" description="Helical" evidence="6">
    <location>
        <begin position="246"/>
        <end position="266"/>
    </location>
</feature>
<evidence type="ECO:0000256" key="1">
    <source>
        <dbReference type="ARBA" id="ARBA00004651"/>
    </source>
</evidence>
<name>A0ABP8YK10_9MICO</name>
<feature type="transmembrane region" description="Helical" evidence="6">
    <location>
        <begin position="97"/>
        <end position="118"/>
    </location>
</feature>
<dbReference type="SUPFAM" id="SSF103473">
    <property type="entry name" value="MFS general substrate transporter"/>
    <property type="match status" value="1"/>
</dbReference>
<dbReference type="Proteomes" id="UP001500556">
    <property type="component" value="Unassembled WGS sequence"/>
</dbReference>
<feature type="transmembrane region" description="Helical" evidence="6">
    <location>
        <begin position="304"/>
        <end position="321"/>
    </location>
</feature>
<evidence type="ECO:0000313" key="7">
    <source>
        <dbReference type="EMBL" id="GAA4728148.1"/>
    </source>
</evidence>
<evidence type="ECO:0000256" key="3">
    <source>
        <dbReference type="ARBA" id="ARBA00022692"/>
    </source>
</evidence>
<keyword evidence="3 6" id="KW-0812">Transmembrane</keyword>
<evidence type="ECO:0000256" key="6">
    <source>
        <dbReference type="SAM" id="Phobius"/>
    </source>
</evidence>
<protein>
    <submittedName>
        <fullName evidence="7">MFS transporter</fullName>
    </submittedName>
</protein>
<keyword evidence="5 6" id="KW-0472">Membrane</keyword>
<dbReference type="InterPro" id="IPR036259">
    <property type="entry name" value="MFS_trans_sf"/>
</dbReference>
<feature type="transmembrane region" description="Helical" evidence="6">
    <location>
        <begin position="278"/>
        <end position="298"/>
    </location>
</feature>
<evidence type="ECO:0000256" key="2">
    <source>
        <dbReference type="ARBA" id="ARBA00022475"/>
    </source>
</evidence>
<feature type="transmembrane region" description="Helical" evidence="6">
    <location>
        <begin position="364"/>
        <end position="382"/>
    </location>
</feature>
<sequence length="406" mass="39669">MHRRQVSGFVVAAVLVRSMDAGATVALVLLCSAAHLASPLRTAGLLGAALTAPHALGFLVAPVLDRAREPRVVVAVAAVVFAVLLGGAGLLLGTVSLLLVVLLVLAAGALGPLLTGGLSSVVASSRGAGGPRRIQAVDALTYGVAGAAAPLLVATASGALSALGGLLALSAAGVVGGLGVLGLPGAGPGPATAGRGPGVRAGLLAVWRRRPLRRVALLTWLAAGVVAAAVLAGVSLGESHGTGCGAWVAGAFGLGNLTGALLLSIVPPRVRPERGMAVLTALLAPALLMVVVCAGLFAGLLATYVLLGLLVAPQTVLSLAAREELAPREVRGSVFVTVAGTKVAFSSAGTAVAGAVVAAGAHRLLAGAAVLVSVGVPLVWGLSRQPRPVPRAEVASGRPSVRRPLG</sequence>
<keyword evidence="2" id="KW-1003">Cell membrane</keyword>
<keyword evidence="4 6" id="KW-1133">Transmembrane helix</keyword>
<dbReference type="PANTHER" id="PTHR23513">
    <property type="entry name" value="INTEGRAL MEMBRANE EFFLUX PROTEIN-RELATED"/>
    <property type="match status" value="1"/>
</dbReference>